<keyword evidence="5 10" id="KW-0808">Transferase</keyword>
<feature type="transmembrane region" description="Helical" evidence="10">
    <location>
        <begin position="468"/>
        <end position="485"/>
    </location>
</feature>
<evidence type="ECO:0000256" key="3">
    <source>
        <dbReference type="ARBA" id="ARBA00007222"/>
    </source>
</evidence>
<dbReference type="AlphaFoldDB" id="A0A542ZTV6"/>
<evidence type="ECO:0000256" key="9">
    <source>
        <dbReference type="ARBA" id="ARBA00093617"/>
    </source>
</evidence>
<evidence type="ECO:0000256" key="7">
    <source>
        <dbReference type="ARBA" id="ARBA00022989"/>
    </source>
</evidence>
<dbReference type="InterPro" id="IPR003342">
    <property type="entry name" value="ArnT-like_N"/>
</dbReference>
<comment type="subcellular location">
    <subcellularLocation>
        <location evidence="10">Cell membrane</location>
    </subcellularLocation>
    <subcellularLocation>
        <location evidence="1">Endomembrane system</location>
        <topology evidence="1">Multi-pass membrane protein</topology>
    </subcellularLocation>
</comment>
<dbReference type="EC" id="2.4.1.-" evidence="10"/>
<dbReference type="EMBL" id="VFOS01000001">
    <property type="protein sequence ID" value="TQL63794.1"/>
    <property type="molecule type" value="Genomic_DNA"/>
</dbReference>
<keyword evidence="6 10" id="KW-0812">Transmembrane</keyword>
<feature type="transmembrane region" description="Helical" evidence="10">
    <location>
        <begin position="181"/>
        <end position="198"/>
    </location>
</feature>
<evidence type="ECO:0000259" key="13">
    <source>
        <dbReference type="Pfam" id="PF16192"/>
    </source>
</evidence>
<dbReference type="PANTHER" id="PTHR10050:SF46">
    <property type="entry name" value="PROTEIN O-MANNOSYL-TRANSFERASE 2"/>
    <property type="match status" value="1"/>
</dbReference>
<evidence type="ECO:0000313" key="14">
    <source>
        <dbReference type="EMBL" id="TQL63794.1"/>
    </source>
</evidence>
<feature type="transmembrane region" description="Helical" evidence="10">
    <location>
        <begin position="155"/>
        <end position="175"/>
    </location>
</feature>
<feature type="transmembrane region" description="Helical" evidence="10">
    <location>
        <begin position="125"/>
        <end position="143"/>
    </location>
</feature>
<evidence type="ECO:0000256" key="1">
    <source>
        <dbReference type="ARBA" id="ARBA00004127"/>
    </source>
</evidence>
<comment type="function">
    <text evidence="10">Protein O-mannosyltransferase that catalyzes the transfer of a single mannose residue from a polyprenol phospho-mannosyl lipidic donor to the hydroxyl group of selected serine and threonine residues in acceptor proteins.</text>
</comment>
<protein>
    <recommendedName>
        <fullName evidence="9 10">Polyprenol-phosphate-mannose--protein mannosyltransferase</fullName>
        <ecNumber evidence="10">2.4.1.-</ecNumber>
    </recommendedName>
</protein>
<gene>
    <name evidence="14" type="ORF">FB461_0271</name>
</gene>
<keyword evidence="8 10" id="KW-0472">Membrane</keyword>
<reference evidence="14 15" key="1">
    <citation type="submission" date="2019-06" db="EMBL/GenBank/DDBJ databases">
        <title>Sequencing the genomes of 1000 actinobacteria strains.</title>
        <authorList>
            <person name="Klenk H.-P."/>
        </authorList>
    </citation>
    <scope>NUCLEOTIDE SEQUENCE [LARGE SCALE GENOMIC DNA]</scope>
    <source>
        <strain evidence="14 15">DSM 4813</strain>
    </source>
</reference>
<dbReference type="GO" id="GO:0005886">
    <property type="term" value="C:plasma membrane"/>
    <property type="evidence" value="ECO:0007669"/>
    <property type="project" value="UniProtKB-SubCell"/>
</dbReference>
<keyword evidence="4 10" id="KW-0328">Glycosyltransferase</keyword>
<dbReference type="Proteomes" id="UP000315389">
    <property type="component" value="Unassembled WGS sequence"/>
</dbReference>
<feature type="region of interest" description="Disordered" evidence="11">
    <location>
        <begin position="310"/>
        <end position="334"/>
    </location>
</feature>
<evidence type="ECO:0000313" key="15">
    <source>
        <dbReference type="Proteomes" id="UP000315389"/>
    </source>
</evidence>
<organism evidence="14 15">
    <name type="scientific">Rarobacter faecitabidus</name>
    <dbReference type="NCBI Taxonomy" id="13243"/>
    <lineage>
        <taxon>Bacteria</taxon>
        <taxon>Bacillati</taxon>
        <taxon>Actinomycetota</taxon>
        <taxon>Actinomycetes</taxon>
        <taxon>Micrococcales</taxon>
        <taxon>Rarobacteraceae</taxon>
        <taxon>Rarobacter</taxon>
    </lineage>
</organism>
<feature type="transmembrane region" description="Helical" evidence="10">
    <location>
        <begin position="515"/>
        <end position="538"/>
    </location>
</feature>
<dbReference type="Pfam" id="PF02366">
    <property type="entry name" value="PMT"/>
    <property type="match status" value="1"/>
</dbReference>
<feature type="domain" description="ArnT-like N-terminal" evidence="12">
    <location>
        <begin position="37"/>
        <end position="262"/>
    </location>
</feature>
<evidence type="ECO:0000256" key="10">
    <source>
        <dbReference type="RuleBase" id="RU367007"/>
    </source>
</evidence>
<accession>A0A542ZTV6</accession>
<keyword evidence="10" id="KW-1003">Cell membrane</keyword>
<evidence type="ECO:0000256" key="4">
    <source>
        <dbReference type="ARBA" id="ARBA00022676"/>
    </source>
</evidence>
<dbReference type="UniPathway" id="UPA00378"/>
<comment type="pathway">
    <text evidence="2 10">Protein modification; protein glycosylation.</text>
</comment>
<feature type="transmembrane region" description="Helical" evidence="10">
    <location>
        <begin position="492"/>
        <end position="509"/>
    </location>
</feature>
<sequence>MSTAAQGRLGHLDEFRALLFSHRELNLRDRGWLLPLIVTAIGGLIRLIGLNHPSTLAFDETYYVKDAYTYWELGYDAQWPEKIDDQFAAGSPDLYSEKAAYTVHPPVGKWIIGLGIKLGGVENPWAWRIATALLGTIAILILARTARRLLSSTRLGALAGGLLAIDGLGIVMSRIALLDGVLMFFVVVAFGCVVADRTDSRRRLALAAARAADEGRPPIRLRTGIRWWRIGTVVALGLAMGTKWSGLYFVIAFGALMVCWDLSARRAIARSGIGPRPSGGRAVPVSKKDESSAALDDTATDAAALAATASDEFPAESGDNPDTDHDDPATGDSSSPLPWVRDWLLRDVARAVPLGLLAVVVYVATWWKWFTHLGAWGRTWAAGHPEAYPSLLPDALHGWWDGARSFIHYHSTMLEFHSHLDSAHQYMSNPWLWPIQYRPTSFFWEDTDISCFGDDKCIEAITALGNPVLWWVGTAAMIFALWRLVTRHDWRAGAVIAGYFGAWVPWLFFAHRTIFNFYMVVLSPFVALAVAYAAAVLLERTEVSASLVERANEDGELTRAKLAARRLVRRSRRGRRNTTWAVAAIIAAIVAVSVFFLPLWTGMPVPYLFWLVHMWSASWI</sequence>
<dbReference type="PANTHER" id="PTHR10050">
    <property type="entry name" value="DOLICHYL-PHOSPHATE-MANNOSE--PROTEIN MANNOSYLTRANSFERASE"/>
    <property type="match status" value="1"/>
</dbReference>
<dbReference type="RefSeq" id="WP_170222541.1">
    <property type="nucleotide sequence ID" value="NZ_BAAASV010000002.1"/>
</dbReference>
<proteinExistence type="inferred from homology"/>
<evidence type="ECO:0000256" key="5">
    <source>
        <dbReference type="ARBA" id="ARBA00022679"/>
    </source>
</evidence>
<evidence type="ECO:0000259" key="12">
    <source>
        <dbReference type="Pfam" id="PF02366"/>
    </source>
</evidence>
<keyword evidence="7 10" id="KW-1133">Transmembrane helix</keyword>
<evidence type="ECO:0000256" key="6">
    <source>
        <dbReference type="ARBA" id="ARBA00022692"/>
    </source>
</evidence>
<dbReference type="GO" id="GO:0012505">
    <property type="term" value="C:endomembrane system"/>
    <property type="evidence" value="ECO:0007669"/>
    <property type="project" value="UniProtKB-SubCell"/>
</dbReference>
<dbReference type="GO" id="GO:0004169">
    <property type="term" value="F:dolichyl-phosphate-mannose-protein mannosyltransferase activity"/>
    <property type="evidence" value="ECO:0007669"/>
    <property type="project" value="UniProtKB-UniRule"/>
</dbReference>
<name>A0A542ZTV6_RARFA</name>
<feature type="domain" description="Protein O-mannosyl-transferase C-terminal four TM" evidence="13">
    <location>
        <begin position="404"/>
        <end position="619"/>
    </location>
</feature>
<evidence type="ECO:0000256" key="11">
    <source>
        <dbReference type="SAM" id="MobiDB-lite"/>
    </source>
</evidence>
<dbReference type="Pfam" id="PF16192">
    <property type="entry name" value="PMT_4TMC"/>
    <property type="match status" value="1"/>
</dbReference>
<feature type="transmembrane region" description="Helical" evidence="10">
    <location>
        <begin position="579"/>
        <end position="600"/>
    </location>
</feature>
<keyword evidence="15" id="KW-1185">Reference proteome</keyword>
<comment type="similarity">
    <text evidence="3 10">Belongs to the glycosyltransferase 39 family.</text>
</comment>
<feature type="transmembrane region" description="Helical" evidence="10">
    <location>
        <begin position="31"/>
        <end position="49"/>
    </location>
</feature>
<comment type="caution">
    <text evidence="14">The sequence shown here is derived from an EMBL/GenBank/DDBJ whole genome shotgun (WGS) entry which is preliminary data.</text>
</comment>
<dbReference type="InterPro" id="IPR027005">
    <property type="entry name" value="PMT-like"/>
</dbReference>
<evidence type="ECO:0000256" key="2">
    <source>
        <dbReference type="ARBA" id="ARBA00004922"/>
    </source>
</evidence>
<evidence type="ECO:0000256" key="8">
    <source>
        <dbReference type="ARBA" id="ARBA00023136"/>
    </source>
</evidence>
<dbReference type="InterPro" id="IPR032421">
    <property type="entry name" value="PMT_4TMC"/>
</dbReference>